<dbReference type="InterPro" id="IPR050227">
    <property type="entry name" value="Rab"/>
</dbReference>
<protein>
    <recommendedName>
        <fullName evidence="5">Ras-related protein Rab</fullName>
    </recommendedName>
</protein>
<keyword evidence="1" id="KW-0547">Nucleotide-binding</keyword>
<dbReference type="InterPro" id="IPR027417">
    <property type="entry name" value="P-loop_NTPase"/>
</dbReference>
<dbReference type="GO" id="GO:0005525">
    <property type="term" value="F:GTP binding"/>
    <property type="evidence" value="ECO:0007669"/>
    <property type="project" value="UniProtKB-KW"/>
</dbReference>
<evidence type="ECO:0000313" key="3">
    <source>
        <dbReference type="EMBL" id="CAG9321079.1"/>
    </source>
</evidence>
<organism evidence="3 4">
    <name type="scientific">Blepharisma stoltei</name>
    <dbReference type="NCBI Taxonomy" id="1481888"/>
    <lineage>
        <taxon>Eukaryota</taxon>
        <taxon>Sar</taxon>
        <taxon>Alveolata</taxon>
        <taxon>Ciliophora</taxon>
        <taxon>Postciliodesmatophora</taxon>
        <taxon>Heterotrichea</taxon>
        <taxon>Heterotrichida</taxon>
        <taxon>Blepharismidae</taxon>
        <taxon>Blepharisma</taxon>
    </lineage>
</organism>
<dbReference type="SMART" id="SM00175">
    <property type="entry name" value="RAB"/>
    <property type="match status" value="1"/>
</dbReference>
<dbReference type="NCBIfam" id="TIGR00231">
    <property type="entry name" value="small_GTP"/>
    <property type="match status" value="1"/>
</dbReference>
<evidence type="ECO:0008006" key="5">
    <source>
        <dbReference type="Google" id="ProtNLM"/>
    </source>
</evidence>
<evidence type="ECO:0000313" key="4">
    <source>
        <dbReference type="Proteomes" id="UP001162131"/>
    </source>
</evidence>
<dbReference type="Gene3D" id="3.40.50.300">
    <property type="entry name" value="P-loop containing nucleotide triphosphate hydrolases"/>
    <property type="match status" value="1"/>
</dbReference>
<keyword evidence="4" id="KW-1185">Reference proteome</keyword>
<dbReference type="Pfam" id="PF00071">
    <property type="entry name" value="Ras"/>
    <property type="match status" value="1"/>
</dbReference>
<dbReference type="SUPFAM" id="SSF52540">
    <property type="entry name" value="P-loop containing nucleoside triphosphate hydrolases"/>
    <property type="match status" value="1"/>
</dbReference>
<dbReference type="SMART" id="SM00173">
    <property type="entry name" value="RAS"/>
    <property type="match status" value="1"/>
</dbReference>
<dbReference type="InterPro" id="IPR005225">
    <property type="entry name" value="Small_GTP-bd"/>
</dbReference>
<evidence type="ECO:0000256" key="1">
    <source>
        <dbReference type="ARBA" id="ARBA00022741"/>
    </source>
</evidence>
<sequence>MSFYKILVIGDVGVGKTSLVNRIVYNTFTEKYKATIGCEFGLKVIDINGENVRIQLWDLAGQDRLGGISRLYCRDANGALVITDITRRETLDKATSWKANIDENSRLVDGSHIPMILCANKYDLTNPHSCMTQEELNEFAGSRNFLAGIFTSAKTGANTEKALMMLVTEMMNKCPIKEGGVESKIVSATKKLEAKPAVKTKKGCC</sequence>
<dbReference type="EMBL" id="CAJZBQ010000027">
    <property type="protein sequence ID" value="CAG9321079.1"/>
    <property type="molecule type" value="Genomic_DNA"/>
</dbReference>
<gene>
    <name evidence="3" type="ORF">BSTOLATCC_MIC27650</name>
</gene>
<keyword evidence="2" id="KW-0342">GTP-binding</keyword>
<dbReference type="FunFam" id="3.40.50.300:FF:001800">
    <property type="entry name" value="Rab family GTPase"/>
    <property type="match status" value="1"/>
</dbReference>
<proteinExistence type="predicted"/>
<dbReference type="Proteomes" id="UP001162131">
    <property type="component" value="Unassembled WGS sequence"/>
</dbReference>
<dbReference type="PANTHER" id="PTHR47977">
    <property type="entry name" value="RAS-RELATED PROTEIN RAB"/>
    <property type="match status" value="1"/>
</dbReference>
<accession>A0AAU9J5K3</accession>
<dbReference type="SMART" id="SM00174">
    <property type="entry name" value="RHO"/>
    <property type="match status" value="1"/>
</dbReference>
<dbReference type="GO" id="GO:0003924">
    <property type="term" value="F:GTPase activity"/>
    <property type="evidence" value="ECO:0007669"/>
    <property type="project" value="InterPro"/>
</dbReference>
<reference evidence="3" key="1">
    <citation type="submission" date="2021-09" db="EMBL/GenBank/DDBJ databases">
        <authorList>
            <consortium name="AG Swart"/>
            <person name="Singh M."/>
            <person name="Singh A."/>
            <person name="Seah K."/>
            <person name="Emmerich C."/>
        </authorList>
    </citation>
    <scope>NUCLEOTIDE SEQUENCE</scope>
    <source>
        <strain evidence="3">ATCC30299</strain>
    </source>
</reference>
<dbReference type="SMART" id="SM00176">
    <property type="entry name" value="RAN"/>
    <property type="match status" value="1"/>
</dbReference>
<dbReference type="PRINTS" id="PR00449">
    <property type="entry name" value="RASTRNSFRMNG"/>
</dbReference>
<dbReference type="InterPro" id="IPR001806">
    <property type="entry name" value="Small_GTPase"/>
</dbReference>
<name>A0AAU9J5K3_9CILI</name>
<dbReference type="PROSITE" id="PS51421">
    <property type="entry name" value="RAS"/>
    <property type="match status" value="1"/>
</dbReference>
<comment type="caution">
    <text evidence="3">The sequence shown here is derived from an EMBL/GenBank/DDBJ whole genome shotgun (WGS) entry which is preliminary data.</text>
</comment>
<dbReference type="PROSITE" id="PS51419">
    <property type="entry name" value="RAB"/>
    <property type="match status" value="1"/>
</dbReference>
<dbReference type="AlphaFoldDB" id="A0AAU9J5K3"/>
<evidence type="ECO:0000256" key="2">
    <source>
        <dbReference type="ARBA" id="ARBA00023134"/>
    </source>
</evidence>